<dbReference type="GeneID" id="54779744"/>
<keyword evidence="3 7" id="KW-0805">Transcription regulation</keyword>
<protein>
    <recommendedName>
        <fullName evidence="7">Mediator of RNA polymerase II transcription subunit 1</fullName>
    </recommendedName>
    <alternativeName>
        <fullName evidence="7">Mediator complex subunit 1</fullName>
    </alternativeName>
</protein>
<evidence type="ECO:0000256" key="3">
    <source>
        <dbReference type="ARBA" id="ARBA00023015"/>
    </source>
</evidence>
<proteinExistence type="inferred from homology"/>
<dbReference type="VEuPathDB" id="FungiDB:DIURU_001091"/>
<keyword evidence="5 7" id="KW-0804">Transcription</keyword>
<evidence type="ECO:0000259" key="9">
    <source>
        <dbReference type="Pfam" id="PF10744"/>
    </source>
</evidence>
<dbReference type="EMBL" id="SWFT01000035">
    <property type="protein sequence ID" value="KAA8906353.1"/>
    <property type="molecule type" value="Genomic_DNA"/>
</dbReference>
<reference evidence="10 11" key="1">
    <citation type="submission" date="2019-07" db="EMBL/GenBank/DDBJ databases">
        <title>Genome assembly of two rare yeast pathogens: Diutina rugosa and Trichomonascus ciferrii.</title>
        <authorList>
            <person name="Mixao V."/>
            <person name="Saus E."/>
            <person name="Hansen A."/>
            <person name="Lass-Flor C."/>
            <person name="Gabaldon T."/>
        </authorList>
    </citation>
    <scope>NUCLEOTIDE SEQUENCE [LARGE SCALE GENOMIC DNA]</scope>
    <source>
        <strain evidence="10 11">CBS 613</strain>
    </source>
</reference>
<dbReference type="PANTHER" id="PTHR35041">
    <property type="entry name" value="MEDIATOR OF RNA POLYMERASE II TRANSCRIPTION SUBUNIT 1"/>
    <property type="match status" value="1"/>
</dbReference>
<dbReference type="GO" id="GO:0003712">
    <property type="term" value="F:transcription coregulator activity"/>
    <property type="evidence" value="ECO:0007669"/>
    <property type="project" value="InterPro"/>
</dbReference>
<dbReference type="AlphaFoldDB" id="A0A642UV99"/>
<dbReference type="RefSeq" id="XP_034014114.1">
    <property type="nucleotide sequence ID" value="XM_034153597.1"/>
</dbReference>
<dbReference type="OMA" id="WQDNRYI"/>
<evidence type="ECO:0000256" key="6">
    <source>
        <dbReference type="ARBA" id="ARBA00023242"/>
    </source>
</evidence>
<feature type="region of interest" description="Disordered" evidence="8">
    <location>
        <begin position="401"/>
        <end position="424"/>
    </location>
</feature>
<gene>
    <name evidence="10" type="ORF">DIURU_001091</name>
</gene>
<feature type="domain" description="Mediator complex subunit Med1" evidence="9">
    <location>
        <begin position="8"/>
        <end position="298"/>
    </location>
</feature>
<keyword evidence="11" id="KW-1185">Reference proteome</keyword>
<name>A0A642UV99_DIURU</name>
<comment type="caution">
    <text evidence="10">The sequence shown here is derived from an EMBL/GenBank/DDBJ whole genome shotgun (WGS) entry which is preliminary data.</text>
</comment>
<evidence type="ECO:0000256" key="8">
    <source>
        <dbReference type="SAM" id="MobiDB-lite"/>
    </source>
</evidence>
<comment type="subcellular location">
    <subcellularLocation>
        <location evidence="1 7">Nucleus</location>
    </subcellularLocation>
</comment>
<comment type="similarity">
    <text evidence="2 7">Belongs to the Mediator complex subunit 1 family.</text>
</comment>
<keyword evidence="6 7" id="KW-0539">Nucleus</keyword>
<dbReference type="OrthoDB" id="5310959at2759"/>
<evidence type="ECO:0000256" key="4">
    <source>
        <dbReference type="ARBA" id="ARBA00023159"/>
    </source>
</evidence>
<sequence length="559" mass="62629">MATLTPLEECLELLYEYSGNFRVSIDLVQKLAQQLKLETFVDKQGIDLPQVAAVKATEVKTVKLTIAGTTIMIDIDFSSDRQVANVVLSSANQSENTCKPDTHTLDFMTRSESDITIDWSKNELSFLKQVDNDQQVTIAESIIKSNLMGDRLGYFPENLKFLANIDQLSSPNCDLFIYLERMALILRALESVEEASEPWLLPYVSAVGRSQLNSTDTKQLGLFIDYWQDNRYINHMNGGSDPVHYLMVSIVPTNGPQHDYLNEAKTWTLTKGEFSLNFESTSSTAASSWVLKVKLSHPCYMPQSILDFHGWAYESASQKKSKSDKLYALLNQGSVSLAKGQIAYSIRSSPHLGKWVLVDSIIPSKFNDITKIILSLRNLSILTNVLVESYVTSSKPQVIPARRRSRGSMMGEEMSEETKKKLRDSLQLPPDVTDDELLGLNAMNDSSTLRSVDMSADIAVDDFLNDTSSLHENAEKLDVFIEDIDFISPFGDIMTKISGNFGPHVIRKQFRISNGVFSTKSSEADMEVDSSSSEKRLAKGLNVTEDLWQTLEHVYIKSE</sequence>
<evidence type="ECO:0000256" key="1">
    <source>
        <dbReference type="ARBA" id="ARBA00004123"/>
    </source>
</evidence>
<dbReference type="PANTHER" id="PTHR35041:SF4">
    <property type="entry name" value="MEDIATOR OF RNA POLYMERASE II TRANSCRIPTION SUBUNIT 1"/>
    <property type="match status" value="1"/>
</dbReference>
<keyword evidence="4 7" id="KW-0010">Activator</keyword>
<dbReference type="InterPro" id="IPR019680">
    <property type="entry name" value="Mediator_Med1"/>
</dbReference>
<dbReference type="GO" id="GO:0045944">
    <property type="term" value="P:positive regulation of transcription by RNA polymerase II"/>
    <property type="evidence" value="ECO:0007669"/>
    <property type="project" value="UniProtKB-ARBA"/>
</dbReference>
<accession>A0A642UV99</accession>
<dbReference type="GO" id="GO:0016592">
    <property type="term" value="C:mediator complex"/>
    <property type="evidence" value="ECO:0007669"/>
    <property type="project" value="InterPro"/>
</dbReference>
<dbReference type="Proteomes" id="UP000449547">
    <property type="component" value="Unassembled WGS sequence"/>
</dbReference>
<evidence type="ECO:0000256" key="7">
    <source>
        <dbReference type="RuleBase" id="RU364059"/>
    </source>
</evidence>
<organism evidence="10 11">
    <name type="scientific">Diutina rugosa</name>
    <name type="common">Yeast</name>
    <name type="synonym">Candida rugosa</name>
    <dbReference type="NCBI Taxonomy" id="5481"/>
    <lineage>
        <taxon>Eukaryota</taxon>
        <taxon>Fungi</taxon>
        <taxon>Dikarya</taxon>
        <taxon>Ascomycota</taxon>
        <taxon>Saccharomycotina</taxon>
        <taxon>Pichiomycetes</taxon>
        <taxon>Debaryomycetaceae</taxon>
        <taxon>Diutina</taxon>
    </lineage>
</organism>
<evidence type="ECO:0000256" key="5">
    <source>
        <dbReference type="ARBA" id="ARBA00023163"/>
    </source>
</evidence>
<dbReference type="Pfam" id="PF10744">
    <property type="entry name" value="Med1"/>
    <property type="match status" value="1"/>
</dbReference>
<evidence type="ECO:0000256" key="2">
    <source>
        <dbReference type="ARBA" id="ARBA00006210"/>
    </source>
</evidence>
<comment type="function">
    <text evidence="7">Component of the Mediator complex, a coactivator involved in the regulated transcription of nearly all RNA polymerase II-dependent genes. Mediator functions as a bridge to convey information from gene-specific regulatory proteins to the basal RNA polymerase II transcription machinery. Mediator is recruited to promoters by direct interactions with regulatory proteins and serves as a scaffold for the assembly of a functional preinitiation complex with RNA polymerase II and the general transcription factors.</text>
</comment>
<evidence type="ECO:0000313" key="10">
    <source>
        <dbReference type="EMBL" id="KAA8906353.1"/>
    </source>
</evidence>
<evidence type="ECO:0000313" key="11">
    <source>
        <dbReference type="Proteomes" id="UP000449547"/>
    </source>
</evidence>